<dbReference type="AlphaFoldDB" id="R7ABL4"/>
<comment type="function">
    <text evidence="2">Pyridoxal 5'-phosphate (PLP)-binding protein, which is involved in PLP homeostasis.</text>
</comment>
<comment type="similarity">
    <text evidence="2 4">Belongs to the pyridoxal phosphate-binding protein YggS/PROSC family.</text>
</comment>
<dbReference type="SUPFAM" id="SSF51419">
    <property type="entry name" value="PLP-binding barrel"/>
    <property type="match status" value="1"/>
</dbReference>
<evidence type="ECO:0000256" key="4">
    <source>
        <dbReference type="RuleBase" id="RU004514"/>
    </source>
</evidence>
<dbReference type="PIRSF" id="PIRSF004848">
    <property type="entry name" value="YBL036c_PLPDEIII"/>
    <property type="match status" value="1"/>
</dbReference>
<reference evidence="6" key="1">
    <citation type="submission" date="2012-11" db="EMBL/GenBank/DDBJ databases">
        <title>Dependencies among metagenomic species, viruses, plasmids and units of genetic variation.</title>
        <authorList>
            <person name="Nielsen H.B."/>
            <person name="Almeida M."/>
            <person name="Juncker A.S."/>
            <person name="Rasmussen S."/>
            <person name="Li J."/>
            <person name="Sunagawa S."/>
            <person name="Plichta D."/>
            <person name="Gautier L."/>
            <person name="Le Chatelier E."/>
            <person name="Peletier E."/>
            <person name="Bonde I."/>
            <person name="Nielsen T."/>
            <person name="Manichanh C."/>
            <person name="Arumugam M."/>
            <person name="Batto J."/>
            <person name="Santos M.B.Q.D."/>
            <person name="Blom N."/>
            <person name="Borruel N."/>
            <person name="Burgdorf K.S."/>
            <person name="Boumezbeur F."/>
            <person name="Casellas F."/>
            <person name="Dore J."/>
            <person name="Guarner F."/>
            <person name="Hansen T."/>
            <person name="Hildebrand F."/>
            <person name="Kaas R.S."/>
            <person name="Kennedy S."/>
            <person name="Kristiansen K."/>
            <person name="Kultima J.R."/>
            <person name="Leonard P."/>
            <person name="Levenez F."/>
            <person name="Lund O."/>
            <person name="Moumen B."/>
            <person name="Le Paslier D."/>
            <person name="Pons N."/>
            <person name="Pedersen O."/>
            <person name="Prifti E."/>
            <person name="Qin J."/>
            <person name="Raes J."/>
            <person name="Tap J."/>
            <person name="Tims S."/>
            <person name="Ussery D.W."/>
            <person name="Yamada T."/>
            <person name="MetaHit consortium"/>
            <person name="Renault P."/>
            <person name="Sicheritz-Ponten T."/>
            <person name="Bork P."/>
            <person name="Wang J."/>
            <person name="Brunak S."/>
            <person name="Ehrlich S.D."/>
        </authorList>
    </citation>
    <scope>NUCLEOTIDE SEQUENCE [LARGE SCALE GENOMIC DNA]</scope>
</reference>
<dbReference type="NCBIfam" id="TIGR00044">
    <property type="entry name" value="YggS family pyridoxal phosphate-dependent enzyme"/>
    <property type="match status" value="1"/>
</dbReference>
<keyword evidence="1 2" id="KW-0663">Pyridoxal phosphate</keyword>
<evidence type="ECO:0000256" key="2">
    <source>
        <dbReference type="HAMAP-Rule" id="MF_02087"/>
    </source>
</evidence>
<comment type="caution">
    <text evidence="6">The sequence shown here is derived from an EMBL/GenBank/DDBJ whole genome shotgun (WGS) entry which is preliminary data.</text>
</comment>
<dbReference type="PANTHER" id="PTHR10146:SF14">
    <property type="entry name" value="PYRIDOXAL PHOSPHATE HOMEOSTASIS PROTEIN"/>
    <property type="match status" value="1"/>
</dbReference>
<evidence type="ECO:0000313" key="7">
    <source>
        <dbReference type="Proteomes" id="UP000018141"/>
    </source>
</evidence>
<evidence type="ECO:0000313" key="6">
    <source>
        <dbReference type="EMBL" id="CDD55740.1"/>
    </source>
</evidence>
<dbReference type="InterPro" id="IPR011078">
    <property type="entry name" value="PyrdxlP_homeostasis"/>
</dbReference>
<evidence type="ECO:0000256" key="3">
    <source>
        <dbReference type="PIRSR" id="PIRSR004848-1"/>
    </source>
</evidence>
<dbReference type="InterPro" id="IPR001608">
    <property type="entry name" value="Ala_racemase_N"/>
</dbReference>
<dbReference type="HAMAP" id="MF_02087">
    <property type="entry name" value="PLP_homeostasis"/>
    <property type="match status" value="1"/>
</dbReference>
<dbReference type="Pfam" id="PF01168">
    <property type="entry name" value="Ala_racemase_N"/>
    <property type="match status" value="1"/>
</dbReference>
<gene>
    <name evidence="6" type="ORF">BN656_00475</name>
</gene>
<accession>R7ABL4</accession>
<dbReference type="Gene3D" id="3.20.20.10">
    <property type="entry name" value="Alanine racemase"/>
    <property type="match status" value="1"/>
</dbReference>
<organism evidence="6 7">
    <name type="scientific">Bacteroides pectinophilus CAG:437</name>
    <dbReference type="NCBI Taxonomy" id="1263051"/>
    <lineage>
        <taxon>Bacteria</taxon>
        <taxon>Bacillati</taxon>
        <taxon>Bacillota</taxon>
        <taxon>Clostridia</taxon>
        <taxon>Eubacteriales</taxon>
    </lineage>
</organism>
<comment type="cofactor">
    <cofactor evidence="3">
        <name>pyridoxal 5'-phosphate</name>
        <dbReference type="ChEBI" id="CHEBI:597326"/>
    </cofactor>
</comment>
<dbReference type="Proteomes" id="UP000018141">
    <property type="component" value="Unassembled WGS sequence"/>
</dbReference>
<dbReference type="CDD" id="cd00635">
    <property type="entry name" value="PLPDE_III_YBL036c_like"/>
    <property type="match status" value="1"/>
</dbReference>
<dbReference type="InterPro" id="IPR029066">
    <property type="entry name" value="PLP-binding_barrel"/>
</dbReference>
<dbReference type="FunFam" id="3.20.20.10:FF:000018">
    <property type="entry name" value="Pyridoxal phosphate homeostasis protein"/>
    <property type="match status" value="1"/>
</dbReference>
<feature type="domain" description="Alanine racemase N-terminal" evidence="5">
    <location>
        <begin position="5"/>
        <end position="226"/>
    </location>
</feature>
<protein>
    <recommendedName>
        <fullName evidence="2">Pyridoxal phosphate homeostasis protein</fullName>
        <shortName evidence="2">PLP homeostasis protein</shortName>
    </recommendedName>
</protein>
<evidence type="ECO:0000259" key="5">
    <source>
        <dbReference type="Pfam" id="PF01168"/>
    </source>
</evidence>
<dbReference type="GO" id="GO:0030170">
    <property type="term" value="F:pyridoxal phosphate binding"/>
    <property type="evidence" value="ECO:0007669"/>
    <property type="project" value="UniProtKB-UniRule"/>
</dbReference>
<dbReference type="PANTHER" id="PTHR10146">
    <property type="entry name" value="PROLINE SYNTHETASE CO-TRANSCRIBED BACTERIAL HOMOLOG PROTEIN"/>
    <property type="match status" value="1"/>
</dbReference>
<proteinExistence type="inferred from homology"/>
<feature type="modified residue" description="N6-(pyridoxal phosphate)lysine" evidence="2 3">
    <location>
        <position position="34"/>
    </location>
</feature>
<dbReference type="PROSITE" id="PS01211">
    <property type="entry name" value="UPF0001"/>
    <property type="match status" value="1"/>
</dbReference>
<evidence type="ECO:0000256" key="1">
    <source>
        <dbReference type="ARBA" id="ARBA00022898"/>
    </source>
</evidence>
<dbReference type="EMBL" id="CBHH010000019">
    <property type="protein sequence ID" value="CDD55740.1"/>
    <property type="molecule type" value="Genomic_DNA"/>
</dbReference>
<sequence length="230" mass="26042">MLSDNLHEVQENIRKACERSGRNPEDVTLIAVSKTKPVSDIEQIYAAGIREFGENKVQEMNDKQKVLPGDINWHMIGHLQRNKVKYIVDNVAMIHSVDSVRLAEEISKEAVKKNVTVDILVEVNVAKEESKFGLYTEDVRQFVEQISKLPGINIKGLMTSAPFVDNPEDNRQYFKKLKDLSVDINAKNIDNVHMDFLSMGMTNDYVVAVEEGATHVRVGTAIFGHRDYNI</sequence>
<name>R7ABL4_9FIRM</name>